<sequence>MGYIILMGMFTAEKPLARLQRHSVRLVSRQFCETLPSVRSPRKTLMEVIPSFGVGDRSQTAWSSGKEAVTLASPYLTLKIDISTRSQSFKRQNITTRKPAKTRPRSQIYIYKLVRAARSKKNKALLDDGLVVQHKTPCSLPVAGCFGPNPPHKRSMP</sequence>
<comment type="caution">
    <text evidence="1">The sequence shown here is derived from an EMBL/GenBank/DDBJ whole genome shotgun (WGS) entry which is preliminary data.</text>
</comment>
<dbReference type="EMBL" id="MU128910">
    <property type="protein sequence ID" value="KAF9520864.1"/>
    <property type="molecule type" value="Genomic_DNA"/>
</dbReference>
<evidence type="ECO:0000313" key="2">
    <source>
        <dbReference type="Proteomes" id="UP000886523"/>
    </source>
</evidence>
<dbReference type="AlphaFoldDB" id="A0A9P6BAN6"/>
<protein>
    <submittedName>
        <fullName evidence="1">Uncharacterized protein</fullName>
    </submittedName>
</protein>
<evidence type="ECO:0000313" key="1">
    <source>
        <dbReference type="EMBL" id="KAF9520864.1"/>
    </source>
</evidence>
<proteinExistence type="predicted"/>
<reference evidence="1" key="1">
    <citation type="journal article" date="2020" name="Nat. Commun.">
        <title>Large-scale genome sequencing of mycorrhizal fungi provides insights into the early evolution of symbiotic traits.</title>
        <authorList>
            <person name="Miyauchi S."/>
            <person name="Kiss E."/>
            <person name="Kuo A."/>
            <person name="Drula E."/>
            <person name="Kohler A."/>
            <person name="Sanchez-Garcia M."/>
            <person name="Morin E."/>
            <person name="Andreopoulos B."/>
            <person name="Barry K.W."/>
            <person name="Bonito G."/>
            <person name="Buee M."/>
            <person name="Carver A."/>
            <person name="Chen C."/>
            <person name="Cichocki N."/>
            <person name="Clum A."/>
            <person name="Culley D."/>
            <person name="Crous P.W."/>
            <person name="Fauchery L."/>
            <person name="Girlanda M."/>
            <person name="Hayes R.D."/>
            <person name="Keri Z."/>
            <person name="LaButti K."/>
            <person name="Lipzen A."/>
            <person name="Lombard V."/>
            <person name="Magnuson J."/>
            <person name="Maillard F."/>
            <person name="Murat C."/>
            <person name="Nolan M."/>
            <person name="Ohm R.A."/>
            <person name="Pangilinan J."/>
            <person name="Pereira M.F."/>
            <person name="Perotto S."/>
            <person name="Peter M."/>
            <person name="Pfister S."/>
            <person name="Riley R."/>
            <person name="Sitrit Y."/>
            <person name="Stielow J.B."/>
            <person name="Szollosi G."/>
            <person name="Zifcakova L."/>
            <person name="Stursova M."/>
            <person name="Spatafora J.W."/>
            <person name="Tedersoo L."/>
            <person name="Vaario L.M."/>
            <person name="Yamada A."/>
            <person name="Yan M."/>
            <person name="Wang P."/>
            <person name="Xu J."/>
            <person name="Bruns T."/>
            <person name="Baldrian P."/>
            <person name="Vilgalys R."/>
            <person name="Dunand C."/>
            <person name="Henrissat B."/>
            <person name="Grigoriev I.V."/>
            <person name="Hibbett D."/>
            <person name="Nagy L.G."/>
            <person name="Martin F.M."/>
        </authorList>
    </citation>
    <scope>NUCLEOTIDE SEQUENCE</scope>
    <source>
        <strain evidence="1">UP504</strain>
    </source>
</reference>
<name>A0A9P6BAN6_9AGAM</name>
<accession>A0A9P6BAN6</accession>
<keyword evidence="2" id="KW-1185">Reference proteome</keyword>
<organism evidence="1 2">
    <name type="scientific">Hydnum rufescens UP504</name>
    <dbReference type="NCBI Taxonomy" id="1448309"/>
    <lineage>
        <taxon>Eukaryota</taxon>
        <taxon>Fungi</taxon>
        <taxon>Dikarya</taxon>
        <taxon>Basidiomycota</taxon>
        <taxon>Agaricomycotina</taxon>
        <taxon>Agaricomycetes</taxon>
        <taxon>Cantharellales</taxon>
        <taxon>Hydnaceae</taxon>
        <taxon>Hydnum</taxon>
    </lineage>
</organism>
<dbReference type="Proteomes" id="UP000886523">
    <property type="component" value="Unassembled WGS sequence"/>
</dbReference>
<gene>
    <name evidence="1" type="ORF">BS47DRAFT_407421</name>
</gene>